<dbReference type="PANTHER" id="PTHR12308:SF73">
    <property type="entry name" value="ANOCTAMIN"/>
    <property type="match status" value="1"/>
</dbReference>
<proteinExistence type="predicted"/>
<dbReference type="EMBL" id="MNAD01000488">
    <property type="protein sequence ID" value="OJT12418.1"/>
    <property type="molecule type" value="Genomic_DNA"/>
</dbReference>
<feature type="domain" description="Anoctamin alpha-beta plait" evidence="7">
    <location>
        <begin position="4"/>
        <end position="137"/>
    </location>
</feature>
<evidence type="ECO:0000313" key="8">
    <source>
        <dbReference type="EMBL" id="OJT12418.1"/>
    </source>
</evidence>
<dbReference type="GO" id="GO:0032541">
    <property type="term" value="C:cortical endoplasmic reticulum"/>
    <property type="evidence" value="ECO:0007669"/>
    <property type="project" value="TreeGrafter"/>
</dbReference>
<comment type="subcellular location">
    <subcellularLocation>
        <location evidence="1">Membrane</location>
        <topology evidence="1">Multi-pass membrane protein</topology>
    </subcellularLocation>
</comment>
<accession>A0A1M2VXV4</accession>
<keyword evidence="4 5" id="KW-0472">Membrane</keyword>
<comment type="caution">
    <text evidence="8">The sequence shown here is derived from an EMBL/GenBank/DDBJ whole genome shotgun (WGS) entry which is preliminary data.</text>
</comment>
<dbReference type="GO" id="GO:0016020">
    <property type="term" value="C:membrane"/>
    <property type="evidence" value="ECO:0007669"/>
    <property type="project" value="UniProtKB-SubCell"/>
</dbReference>
<dbReference type="InterPro" id="IPR007632">
    <property type="entry name" value="Anoctamin"/>
</dbReference>
<sequence length="777" mass="86759">MAPQVDLVLIFRSSPGKVLSKPQARENARQATQQYTRLLEVLKNGRLHVVGKRGEKEGQLLVLVQCPQSTLTRLVQRERYSDFLCGLPTTNPTGTRDLAEEPLTPADRLRLVHTYVTSTPTDGGLGVVPGSSSWDRVESVLVLHDHTFNESWIRAWTTRQLGFVKFDKIREQFGEAVALYFHFLSFYTKHLLFISGVGVLCYFLSMPYSTWYSSILLLWSITFVEWWRIKQRILSVRWGTKGSFRVEKRRAQYVHVSWWRKDLRMLASLPVILLFASVLAVTLTGIFIFEAFVTQLYTGPGHRFIGFSPTVLFVALVPRLLAVYHSYAVRLTNWENHGHQSTHDGSLTVKTFSLSAIVAYLGIALSAFVYVPFGEEVMASVQYYLFHGDTPLRTTAQTWLSSVFTALPANITGSFNATSDAKGAAGNSTRTFWERDSGSARGKLSSTRLQDQMFAFTVTNQVINTFLEIGLPFVLRAVASVRSGRGLTLAAPAAGANGGNGNGKKKRVMFEDQTAEADGERLAELEEEREFLDRINREVALPDYDLFADYSEMVTQFGYVALWSTIWPLAPGKPIQLQCSSPAHGGPVAVMSLVNNWLELRSDAFKITVHVRRPIPTRTDTIGPWLDTLTFLTWLGALTNSALVYLFRPRDHCKPVGTSLSHAHHHLSSPRAPAQEYLMSALLVALGASHGYILLRMVVRHTLERVLWRGSTEELEAERTETVVKEQYLRSLGVADVVNAEDSGAVAATDGGQEGKLSAFWSQDEGLDELTRGTKET</sequence>
<feature type="transmembrane region" description="Helical" evidence="5">
    <location>
        <begin position="304"/>
        <end position="327"/>
    </location>
</feature>
<keyword evidence="2 5" id="KW-0812">Transmembrane</keyword>
<evidence type="ECO:0000256" key="5">
    <source>
        <dbReference type="SAM" id="Phobius"/>
    </source>
</evidence>
<keyword evidence="9" id="KW-1185">Reference proteome</keyword>
<feature type="transmembrane region" description="Helical" evidence="5">
    <location>
        <begin position="347"/>
        <end position="371"/>
    </location>
</feature>
<dbReference type="InterPro" id="IPR049452">
    <property type="entry name" value="Anoctamin_TM"/>
</dbReference>
<dbReference type="Proteomes" id="UP000184267">
    <property type="component" value="Unassembled WGS sequence"/>
</dbReference>
<dbReference type="OrthoDB" id="296386at2759"/>
<evidence type="ECO:0000256" key="4">
    <source>
        <dbReference type="ARBA" id="ARBA00023136"/>
    </source>
</evidence>
<dbReference type="OMA" id="YNGPLKT"/>
<dbReference type="Pfam" id="PF20877">
    <property type="entry name" value="Anoctamin_N"/>
    <property type="match status" value="1"/>
</dbReference>
<feature type="transmembrane region" description="Helical" evidence="5">
    <location>
        <begin position="269"/>
        <end position="292"/>
    </location>
</feature>
<evidence type="ECO:0000256" key="3">
    <source>
        <dbReference type="ARBA" id="ARBA00022989"/>
    </source>
</evidence>
<dbReference type="GO" id="GO:0005254">
    <property type="term" value="F:chloride channel activity"/>
    <property type="evidence" value="ECO:0007669"/>
    <property type="project" value="TreeGrafter"/>
</dbReference>
<evidence type="ECO:0000256" key="2">
    <source>
        <dbReference type="ARBA" id="ARBA00022692"/>
    </source>
</evidence>
<feature type="transmembrane region" description="Helical" evidence="5">
    <location>
        <begin position="211"/>
        <end position="229"/>
    </location>
</feature>
<evidence type="ECO:0008006" key="10">
    <source>
        <dbReference type="Google" id="ProtNLM"/>
    </source>
</evidence>
<evidence type="ECO:0000256" key="1">
    <source>
        <dbReference type="ARBA" id="ARBA00004141"/>
    </source>
</evidence>
<name>A0A1M2VXV4_TRAPU</name>
<dbReference type="AlphaFoldDB" id="A0A1M2VXV4"/>
<evidence type="ECO:0000259" key="7">
    <source>
        <dbReference type="Pfam" id="PF20877"/>
    </source>
</evidence>
<dbReference type="Pfam" id="PF04547">
    <property type="entry name" value="Anoctamin"/>
    <property type="match status" value="1"/>
</dbReference>
<feature type="transmembrane region" description="Helical" evidence="5">
    <location>
        <begin position="177"/>
        <end position="205"/>
    </location>
</feature>
<evidence type="ECO:0000313" key="9">
    <source>
        <dbReference type="Proteomes" id="UP000184267"/>
    </source>
</evidence>
<keyword evidence="3 5" id="KW-1133">Transmembrane helix</keyword>
<feature type="domain" description="Anoctamin transmembrane" evidence="6">
    <location>
        <begin position="169"/>
        <end position="706"/>
    </location>
</feature>
<dbReference type="PANTHER" id="PTHR12308">
    <property type="entry name" value="ANOCTAMIN"/>
    <property type="match status" value="1"/>
</dbReference>
<dbReference type="InterPro" id="IPR049456">
    <property type="entry name" value="Anoctamin_N_fung"/>
</dbReference>
<protein>
    <recommendedName>
        <fullName evidence="10">DUF590-domain-containing protein</fullName>
    </recommendedName>
</protein>
<reference evidence="8 9" key="1">
    <citation type="submission" date="2016-10" db="EMBL/GenBank/DDBJ databases">
        <title>Genome sequence of the basidiomycete white-rot fungus Trametes pubescens.</title>
        <authorList>
            <person name="Makela M.R."/>
            <person name="Granchi Z."/>
            <person name="Peng M."/>
            <person name="De Vries R.P."/>
            <person name="Grigoriev I."/>
            <person name="Riley R."/>
            <person name="Hilden K."/>
        </authorList>
    </citation>
    <scope>NUCLEOTIDE SEQUENCE [LARGE SCALE GENOMIC DNA]</scope>
    <source>
        <strain evidence="8 9">FBCC735</strain>
    </source>
</reference>
<dbReference type="STRING" id="154538.A0A1M2VXV4"/>
<organism evidence="8 9">
    <name type="scientific">Trametes pubescens</name>
    <name type="common">White-rot fungus</name>
    <dbReference type="NCBI Taxonomy" id="154538"/>
    <lineage>
        <taxon>Eukaryota</taxon>
        <taxon>Fungi</taxon>
        <taxon>Dikarya</taxon>
        <taxon>Basidiomycota</taxon>
        <taxon>Agaricomycotina</taxon>
        <taxon>Agaricomycetes</taxon>
        <taxon>Polyporales</taxon>
        <taxon>Polyporaceae</taxon>
        <taxon>Trametes</taxon>
    </lineage>
</organism>
<gene>
    <name evidence="8" type="ORF">TRAPUB_11007</name>
</gene>
<evidence type="ECO:0000259" key="6">
    <source>
        <dbReference type="Pfam" id="PF04547"/>
    </source>
</evidence>